<evidence type="ECO:0000313" key="4">
    <source>
        <dbReference type="Proteomes" id="UP000054359"/>
    </source>
</evidence>
<dbReference type="PROSITE" id="PS51419">
    <property type="entry name" value="RAB"/>
    <property type="match status" value="1"/>
</dbReference>
<dbReference type="FunFam" id="3.40.50.300:FF:001447">
    <property type="entry name" value="Ras-related protein Rab-1B"/>
    <property type="match status" value="1"/>
</dbReference>
<evidence type="ECO:0000256" key="1">
    <source>
        <dbReference type="ARBA" id="ARBA00022741"/>
    </source>
</evidence>
<name>A0A087U2F1_STEMI</name>
<dbReference type="SMART" id="SM00175">
    <property type="entry name" value="RAB"/>
    <property type="match status" value="1"/>
</dbReference>
<dbReference type="Pfam" id="PF00071">
    <property type="entry name" value="Ras"/>
    <property type="match status" value="1"/>
</dbReference>
<dbReference type="SMART" id="SM00174">
    <property type="entry name" value="RHO"/>
    <property type="match status" value="1"/>
</dbReference>
<dbReference type="InterPro" id="IPR005225">
    <property type="entry name" value="Small_GTP-bd"/>
</dbReference>
<evidence type="ECO:0000256" key="2">
    <source>
        <dbReference type="ARBA" id="ARBA00023134"/>
    </source>
</evidence>
<dbReference type="STRING" id="407821.A0A087U2F1"/>
<organism evidence="3 4">
    <name type="scientific">Stegodyphus mimosarum</name>
    <name type="common">African social velvet spider</name>
    <dbReference type="NCBI Taxonomy" id="407821"/>
    <lineage>
        <taxon>Eukaryota</taxon>
        <taxon>Metazoa</taxon>
        <taxon>Ecdysozoa</taxon>
        <taxon>Arthropoda</taxon>
        <taxon>Chelicerata</taxon>
        <taxon>Arachnida</taxon>
        <taxon>Araneae</taxon>
        <taxon>Araneomorphae</taxon>
        <taxon>Entelegynae</taxon>
        <taxon>Eresoidea</taxon>
        <taxon>Eresidae</taxon>
        <taxon>Stegodyphus</taxon>
    </lineage>
</organism>
<dbReference type="NCBIfam" id="TIGR00231">
    <property type="entry name" value="small_GTP"/>
    <property type="match status" value="1"/>
</dbReference>
<keyword evidence="2" id="KW-0342">GTP-binding</keyword>
<protein>
    <submittedName>
        <fullName evidence="3">Ras-related protein Rab-20</fullName>
    </submittedName>
</protein>
<dbReference type="SMART" id="SM00173">
    <property type="entry name" value="RAS"/>
    <property type="match status" value="1"/>
</dbReference>
<dbReference type="OMA" id="DEQDMPA"/>
<dbReference type="PRINTS" id="PR00449">
    <property type="entry name" value="RASTRNSFRMNG"/>
</dbReference>
<proteinExistence type="predicted"/>
<reference evidence="3 4" key="1">
    <citation type="submission" date="2013-11" db="EMBL/GenBank/DDBJ databases">
        <title>Genome sequencing of Stegodyphus mimosarum.</title>
        <authorList>
            <person name="Bechsgaard J."/>
        </authorList>
    </citation>
    <scope>NUCLEOTIDE SEQUENCE [LARGE SCALE GENOMIC DNA]</scope>
</reference>
<accession>A0A087U2F1</accession>
<dbReference type="SUPFAM" id="SSF52540">
    <property type="entry name" value="P-loop containing nucleoside triphosphate hydrolases"/>
    <property type="match status" value="1"/>
</dbReference>
<dbReference type="PANTHER" id="PTHR24073">
    <property type="entry name" value="DRAB5-RELATED"/>
    <property type="match status" value="1"/>
</dbReference>
<keyword evidence="4" id="KW-1185">Reference proteome</keyword>
<dbReference type="GO" id="GO:0003924">
    <property type="term" value="F:GTPase activity"/>
    <property type="evidence" value="ECO:0007669"/>
    <property type="project" value="InterPro"/>
</dbReference>
<dbReference type="PROSITE" id="PS51421">
    <property type="entry name" value="RAS"/>
    <property type="match status" value="1"/>
</dbReference>
<gene>
    <name evidence="3" type="ORF">X975_26781</name>
</gene>
<feature type="non-terminal residue" evidence="3">
    <location>
        <position position="199"/>
    </location>
</feature>
<evidence type="ECO:0000313" key="3">
    <source>
        <dbReference type="EMBL" id="KFM71540.1"/>
    </source>
</evidence>
<dbReference type="AlphaFoldDB" id="A0A087U2F1"/>
<dbReference type="EMBL" id="KK117838">
    <property type="protein sequence ID" value="KFM71540.1"/>
    <property type="molecule type" value="Genomic_DNA"/>
</dbReference>
<sequence>MIGDASIGKTSLVLRYIDRQFQDTISTIGAAFILKSWGHYNIAIWDTAGEERYSGMSTFYCRNAAAAILAFDITDRQTFENLSTRYIPIINNVSSTKLKVIVGTKRDLTRTLPRQVTEEEGIELAKKLNPSLPPNIKIIPYFETSSKTGYKVDEMFEFVFQFFYPNGGSEPRPLNKEDCSLLLSNNANHIGKNKTFTCC</sequence>
<dbReference type="Proteomes" id="UP000054359">
    <property type="component" value="Unassembled WGS sequence"/>
</dbReference>
<dbReference type="GO" id="GO:0005525">
    <property type="term" value="F:GTP binding"/>
    <property type="evidence" value="ECO:0007669"/>
    <property type="project" value="UniProtKB-KW"/>
</dbReference>
<dbReference type="InterPro" id="IPR027417">
    <property type="entry name" value="P-loop_NTPase"/>
</dbReference>
<dbReference type="OrthoDB" id="25896at2759"/>
<keyword evidence="1" id="KW-0547">Nucleotide-binding</keyword>
<dbReference type="InterPro" id="IPR001806">
    <property type="entry name" value="Small_GTPase"/>
</dbReference>
<dbReference type="Gene3D" id="3.40.50.300">
    <property type="entry name" value="P-loop containing nucleotide triphosphate hydrolases"/>
    <property type="match status" value="1"/>
</dbReference>